<organism evidence="1 2">
    <name type="scientific">Gemmobacter caeni</name>
    <dbReference type="NCBI Taxonomy" id="589035"/>
    <lineage>
        <taxon>Bacteria</taxon>
        <taxon>Pseudomonadati</taxon>
        <taxon>Pseudomonadota</taxon>
        <taxon>Alphaproteobacteria</taxon>
        <taxon>Rhodobacterales</taxon>
        <taxon>Paracoccaceae</taxon>
        <taxon>Gemmobacter</taxon>
    </lineage>
</organism>
<proteinExistence type="predicted"/>
<sequence length="110" mass="11980">MTVVLTVNADPLKECRVGGLNAFPPDEWNHALTGLLVSNAVSFAEHYGSAVSVTVDDEWIVTARFQGLCMRKMLRTPADIGPTELEEAVVKMFAFLSITVQEQRLAASGQ</sequence>
<dbReference type="AlphaFoldDB" id="A0A2T6APT4"/>
<protein>
    <submittedName>
        <fullName evidence="1">Uncharacterized protein</fullName>
    </submittedName>
</protein>
<accession>A0A2T6APT4</accession>
<name>A0A2T6APT4_9RHOB</name>
<dbReference type="Proteomes" id="UP000244224">
    <property type="component" value="Unassembled WGS sequence"/>
</dbReference>
<gene>
    <name evidence="1" type="ORF">C8N34_12075</name>
</gene>
<dbReference type="EMBL" id="QBKP01000020">
    <property type="protein sequence ID" value="PTX45834.1"/>
    <property type="molecule type" value="Genomic_DNA"/>
</dbReference>
<comment type="caution">
    <text evidence="1">The sequence shown here is derived from an EMBL/GenBank/DDBJ whole genome shotgun (WGS) entry which is preliminary data.</text>
</comment>
<evidence type="ECO:0000313" key="2">
    <source>
        <dbReference type="Proteomes" id="UP000244224"/>
    </source>
</evidence>
<evidence type="ECO:0000313" key="1">
    <source>
        <dbReference type="EMBL" id="PTX45834.1"/>
    </source>
</evidence>
<reference evidence="1 2" key="1">
    <citation type="submission" date="2018-04" db="EMBL/GenBank/DDBJ databases">
        <title>Genomic Encyclopedia of Archaeal and Bacterial Type Strains, Phase II (KMG-II): from individual species to whole genera.</title>
        <authorList>
            <person name="Goeker M."/>
        </authorList>
    </citation>
    <scope>NUCLEOTIDE SEQUENCE [LARGE SCALE GENOMIC DNA]</scope>
    <source>
        <strain evidence="1 2">DSM 21823</strain>
    </source>
</reference>
<dbReference type="RefSeq" id="WP_108130495.1">
    <property type="nucleotide sequence ID" value="NZ_QBKP01000020.1"/>
</dbReference>
<keyword evidence="2" id="KW-1185">Reference proteome</keyword>